<feature type="domain" description="Glycosyltransferase 2-like" evidence="1">
    <location>
        <begin position="36"/>
        <end position="116"/>
    </location>
</feature>
<reference evidence="2" key="1">
    <citation type="submission" date="2018-09" db="EMBL/GenBank/DDBJ databases">
        <authorList>
            <person name="Groschel M."/>
            <person name="Kohl T."/>
            <person name="Conchillo-Sole O."/>
            <person name="Mamat U."/>
            <person name="Yero D."/>
            <person name="Niemann S."/>
            <person name="Daura X."/>
            <person name="Gibert I."/>
        </authorList>
    </citation>
    <scope>NUCLEOTIDE SEQUENCE</scope>
    <source>
        <strain evidence="2">OG156</strain>
    </source>
</reference>
<comment type="caution">
    <text evidence="2">The sequence shown here is derived from an EMBL/GenBank/DDBJ whole genome shotgun (WGS) entry which is preliminary data.</text>
</comment>
<dbReference type="Proteomes" id="UP000822271">
    <property type="component" value="Unassembled WGS sequence"/>
</dbReference>
<dbReference type="CDD" id="cd00761">
    <property type="entry name" value="Glyco_tranf_GTA_type"/>
    <property type="match status" value="1"/>
</dbReference>
<accession>A0A2J0SRB9</accession>
<dbReference type="OrthoDB" id="9802649at2"/>
<evidence type="ECO:0000313" key="3">
    <source>
        <dbReference type="Proteomes" id="UP000822271"/>
    </source>
</evidence>
<gene>
    <name evidence="2" type="ORF">D7Y33_00845</name>
</gene>
<protein>
    <submittedName>
        <fullName evidence="2">Glycosyltransferase family 2 protein</fullName>
    </submittedName>
</protein>
<dbReference type="InterPro" id="IPR029044">
    <property type="entry name" value="Nucleotide-diphossugar_trans"/>
</dbReference>
<dbReference type="InterPro" id="IPR001173">
    <property type="entry name" value="Glyco_trans_2-like"/>
</dbReference>
<evidence type="ECO:0000313" key="2">
    <source>
        <dbReference type="EMBL" id="MBA0309580.1"/>
    </source>
</evidence>
<dbReference type="RefSeq" id="WP_049427953.1">
    <property type="nucleotide sequence ID" value="NZ_CP154630.1"/>
</dbReference>
<dbReference type="Gene3D" id="3.90.550.10">
    <property type="entry name" value="Spore Coat Polysaccharide Biosynthesis Protein SpsA, Chain A"/>
    <property type="match status" value="1"/>
</dbReference>
<sequence>MTRPALSAIVTFHGEGILAHTSLRSYALSRKVAREHGVEVELVLVLDNADHQTRMFVTEHPDLDGTEILVETRLGDAALARNAGVAACRADYVCTLDGDDLVSTGYFLVHMKEAARQQGCFVLHPEMVLSFGMYSAFNWQVDQEGGYYDENALLTVNPWISAAFSTRELFESIPYVACYPKRTGFGYEDWYWNAETIARGVVHRLAWGSAYFYRRKWHGSLNEASHALKTVIPCTSLFALGRKRGKGQGHV</sequence>
<name>A0A2J0SRB9_STEMA</name>
<dbReference type="EMBL" id="RAUE01000002">
    <property type="protein sequence ID" value="MBA0309580.1"/>
    <property type="molecule type" value="Genomic_DNA"/>
</dbReference>
<dbReference type="AlphaFoldDB" id="A0A2J0SRB9"/>
<organism evidence="2 3">
    <name type="scientific">Stenotrophomonas maltophilia</name>
    <name type="common">Pseudomonas maltophilia</name>
    <name type="synonym">Xanthomonas maltophilia</name>
    <dbReference type="NCBI Taxonomy" id="40324"/>
    <lineage>
        <taxon>Bacteria</taxon>
        <taxon>Pseudomonadati</taxon>
        <taxon>Pseudomonadota</taxon>
        <taxon>Gammaproteobacteria</taxon>
        <taxon>Lysobacterales</taxon>
        <taxon>Lysobacteraceae</taxon>
        <taxon>Stenotrophomonas</taxon>
        <taxon>Stenotrophomonas maltophilia group</taxon>
    </lineage>
</organism>
<dbReference type="Pfam" id="PF00535">
    <property type="entry name" value="Glycos_transf_2"/>
    <property type="match status" value="1"/>
</dbReference>
<evidence type="ECO:0000259" key="1">
    <source>
        <dbReference type="Pfam" id="PF00535"/>
    </source>
</evidence>
<dbReference type="SUPFAM" id="SSF53448">
    <property type="entry name" value="Nucleotide-diphospho-sugar transferases"/>
    <property type="match status" value="1"/>
</dbReference>
<reference evidence="2" key="2">
    <citation type="journal article" date="2020" name="Front. Microbiol.">
        <title>Genetic Variants of the DSF Quorum Sensing System in Stenotrophomonas maltophilia Influence Virulence and Resistance Phenotypes Among Genotypically Diverse Clinical Isolates.</title>
        <authorList>
            <person name="Yero D."/>
            <person name="Huedo P."/>
            <person name="Conchillo-Sole O."/>
            <person name="Martinez-Servat S."/>
            <person name="Mamat U."/>
            <person name="Coves X."/>
            <person name="Llanas F."/>
            <person name="Roca I."/>
            <person name="Vila J."/>
            <person name="Schaible U.E."/>
            <person name="Daura X."/>
            <person name="Gibert I."/>
        </authorList>
    </citation>
    <scope>NUCLEOTIDE SEQUENCE</scope>
    <source>
        <strain evidence="2">OG156</strain>
    </source>
</reference>
<proteinExistence type="predicted"/>